<feature type="transmembrane region" description="Helical" evidence="1">
    <location>
        <begin position="20"/>
        <end position="40"/>
    </location>
</feature>
<organism evidence="2 3">
    <name type="scientific">Ascobolus immersus RN42</name>
    <dbReference type="NCBI Taxonomy" id="1160509"/>
    <lineage>
        <taxon>Eukaryota</taxon>
        <taxon>Fungi</taxon>
        <taxon>Dikarya</taxon>
        <taxon>Ascomycota</taxon>
        <taxon>Pezizomycotina</taxon>
        <taxon>Pezizomycetes</taxon>
        <taxon>Pezizales</taxon>
        <taxon>Ascobolaceae</taxon>
        <taxon>Ascobolus</taxon>
    </lineage>
</organism>
<evidence type="ECO:0000256" key="1">
    <source>
        <dbReference type="SAM" id="Phobius"/>
    </source>
</evidence>
<keyword evidence="1" id="KW-1133">Transmembrane helix</keyword>
<name>A0A3N4IEW4_ASCIM</name>
<protein>
    <submittedName>
        <fullName evidence="2">Uncharacterized protein</fullName>
    </submittedName>
</protein>
<dbReference type="AlphaFoldDB" id="A0A3N4IEW4"/>
<sequence>MFPCFSSLRCNVPFDFCGFLFVIFSFFPLSSFSFFFMLGLRRVLFYPWRISGTNLLSTTFY</sequence>
<reference evidence="2 3" key="1">
    <citation type="journal article" date="2018" name="Nat. Ecol. Evol.">
        <title>Pezizomycetes genomes reveal the molecular basis of ectomycorrhizal truffle lifestyle.</title>
        <authorList>
            <person name="Murat C."/>
            <person name="Payen T."/>
            <person name="Noel B."/>
            <person name="Kuo A."/>
            <person name="Morin E."/>
            <person name="Chen J."/>
            <person name="Kohler A."/>
            <person name="Krizsan K."/>
            <person name="Balestrini R."/>
            <person name="Da Silva C."/>
            <person name="Montanini B."/>
            <person name="Hainaut M."/>
            <person name="Levati E."/>
            <person name="Barry K.W."/>
            <person name="Belfiori B."/>
            <person name="Cichocki N."/>
            <person name="Clum A."/>
            <person name="Dockter R.B."/>
            <person name="Fauchery L."/>
            <person name="Guy J."/>
            <person name="Iotti M."/>
            <person name="Le Tacon F."/>
            <person name="Lindquist E.A."/>
            <person name="Lipzen A."/>
            <person name="Malagnac F."/>
            <person name="Mello A."/>
            <person name="Molinier V."/>
            <person name="Miyauchi S."/>
            <person name="Poulain J."/>
            <person name="Riccioni C."/>
            <person name="Rubini A."/>
            <person name="Sitrit Y."/>
            <person name="Splivallo R."/>
            <person name="Traeger S."/>
            <person name="Wang M."/>
            <person name="Zifcakova L."/>
            <person name="Wipf D."/>
            <person name="Zambonelli A."/>
            <person name="Paolocci F."/>
            <person name="Nowrousian M."/>
            <person name="Ottonello S."/>
            <person name="Baldrian P."/>
            <person name="Spatafora J.W."/>
            <person name="Henrissat B."/>
            <person name="Nagy L.G."/>
            <person name="Aury J.M."/>
            <person name="Wincker P."/>
            <person name="Grigoriev I.V."/>
            <person name="Bonfante P."/>
            <person name="Martin F.M."/>
        </authorList>
    </citation>
    <scope>NUCLEOTIDE SEQUENCE [LARGE SCALE GENOMIC DNA]</scope>
    <source>
        <strain evidence="2 3">RN42</strain>
    </source>
</reference>
<evidence type="ECO:0000313" key="2">
    <source>
        <dbReference type="EMBL" id="RPA82690.1"/>
    </source>
</evidence>
<gene>
    <name evidence="2" type="ORF">BJ508DRAFT_83112</name>
</gene>
<proteinExistence type="predicted"/>
<keyword evidence="3" id="KW-1185">Reference proteome</keyword>
<dbReference type="Proteomes" id="UP000275078">
    <property type="component" value="Unassembled WGS sequence"/>
</dbReference>
<accession>A0A3N4IEW4</accession>
<evidence type="ECO:0000313" key="3">
    <source>
        <dbReference type="Proteomes" id="UP000275078"/>
    </source>
</evidence>
<keyword evidence="1" id="KW-0812">Transmembrane</keyword>
<dbReference type="EMBL" id="ML119669">
    <property type="protein sequence ID" value="RPA82690.1"/>
    <property type="molecule type" value="Genomic_DNA"/>
</dbReference>
<keyword evidence="1" id="KW-0472">Membrane</keyword>